<feature type="compositionally biased region" description="Basic and acidic residues" evidence="1">
    <location>
        <begin position="80"/>
        <end position="91"/>
    </location>
</feature>
<proteinExistence type="predicted"/>
<dbReference type="Proteomes" id="UP001150238">
    <property type="component" value="Unassembled WGS sequence"/>
</dbReference>
<reference evidence="2" key="2">
    <citation type="journal article" date="2023" name="Proc. Natl. Acad. Sci. U.S.A.">
        <title>A global phylogenomic analysis of the shiitake genus Lentinula.</title>
        <authorList>
            <person name="Sierra-Patev S."/>
            <person name="Min B."/>
            <person name="Naranjo-Ortiz M."/>
            <person name="Looney B."/>
            <person name="Konkel Z."/>
            <person name="Slot J.C."/>
            <person name="Sakamoto Y."/>
            <person name="Steenwyk J.L."/>
            <person name="Rokas A."/>
            <person name="Carro J."/>
            <person name="Camarero S."/>
            <person name="Ferreira P."/>
            <person name="Molpeceres G."/>
            <person name="Ruiz-Duenas F.J."/>
            <person name="Serrano A."/>
            <person name="Henrissat B."/>
            <person name="Drula E."/>
            <person name="Hughes K.W."/>
            <person name="Mata J.L."/>
            <person name="Ishikawa N.K."/>
            <person name="Vargas-Isla R."/>
            <person name="Ushijima S."/>
            <person name="Smith C.A."/>
            <person name="Donoghue J."/>
            <person name="Ahrendt S."/>
            <person name="Andreopoulos W."/>
            <person name="He G."/>
            <person name="LaButti K."/>
            <person name="Lipzen A."/>
            <person name="Ng V."/>
            <person name="Riley R."/>
            <person name="Sandor L."/>
            <person name="Barry K."/>
            <person name="Martinez A.T."/>
            <person name="Xiao Y."/>
            <person name="Gibbons J.G."/>
            <person name="Terashima K."/>
            <person name="Grigoriev I.V."/>
            <person name="Hibbett D."/>
        </authorList>
    </citation>
    <scope>NUCLEOTIDE SEQUENCE</scope>
    <source>
        <strain evidence="2">Sp2 HRB7682 ss15</strain>
    </source>
</reference>
<protein>
    <submittedName>
        <fullName evidence="2">Uncharacterized protein</fullName>
    </submittedName>
</protein>
<organism evidence="2 3">
    <name type="scientific">Lentinula lateritia</name>
    <dbReference type="NCBI Taxonomy" id="40482"/>
    <lineage>
        <taxon>Eukaryota</taxon>
        <taxon>Fungi</taxon>
        <taxon>Dikarya</taxon>
        <taxon>Basidiomycota</taxon>
        <taxon>Agaricomycotina</taxon>
        <taxon>Agaricomycetes</taxon>
        <taxon>Agaricomycetidae</taxon>
        <taxon>Agaricales</taxon>
        <taxon>Marasmiineae</taxon>
        <taxon>Omphalotaceae</taxon>
        <taxon>Lentinula</taxon>
    </lineage>
</organism>
<feature type="compositionally biased region" description="Acidic residues" evidence="1">
    <location>
        <begin position="7"/>
        <end position="37"/>
    </location>
</feature>
<comment type="caution">
    <text evidence="2">The sequence shown here is derived from an EMBL/GenBank/DDBJ whole genome shotgun (WGS) entry which is preliminary data.</text>
</comment>
<dbReference type="EMBL" id="JANVFS010000047">
    <property type="protein sequence ID" value="KAJ4466000.1"/>
    <property type="molecule type" value="Genomic_DNA"/>
</dbReference>
<name>A0A9W8ZTK2_9AGAR</name>
<reference evidence="2" key="1">
    <citation type="submission" date="2022-08" db="EMBL/GenBank/DDBJ databases">
        <authorList>
            <consortium name="DOE Joint Genome Institute"/>
            <person name="Min B."/>
            <person name="Riley R."/>
            <person name="Sierra-Patev S."/>
            <person name="Naranjo-Ortiz M."/>
            <person name="Looney B."/>
            <person name="Konkel Z."/>
            <person name="Slot J.C."/>
            <person name="Sakamoto Y."/>
            <person name="Steenwyk J.L."/>
            <person name="Rokas A."/>
            <person name="Carro J."/>
            <person name="Camarero S."/>
            <person name="Ferreira P."/>
            <person name="Molpeceres G."/>
            <person name="Ruiz-Duenas F.J."/>
            <person name="Serrano A."/>
            <person name="Henrissat B."/>
            <person name="Drula E."/>
            <person name="Hughes K.W."/>
            <person name="Mata J.L."/>
            <person name="Ishikawa N.K."/>
            <person name="Vargas-Isla R."/>
            <person name="Ushijima S."/>
            <person name="Smith C.A."/>
            <person name="Ahrendt S."/>
            <person name="Andreopoulos W."/>
            <person name="He G."/>
            <person name="Labutti K."/>
            <person name="Lipzen A."/>
            <person name="Ng V."/>
            <person name="Sandor L."/>
            <person name="Barry K."/>
            <person name="Martinez A.T."/>
            <person name="Xiao Y."/>
            <person name="Gibbons J.G."/>
            <person name="Terashima K."/>
            <person name="Hibbett D.S."/>
            <person name="Grigoriev I.V."/>
        </authorList>
    </citation>
    <scope>NUCLEOTIDE SEQUENCE</scope>
    <source>
        <strain evidence="2">Sp2 HRB7682 ss15</strain>
    </source>
</reference>
<evidence type="ECO:0000313" key="3">
    <source>
        <dbReference type="Proteomes" id="UP001150238"/>
    </source>
</evidence>
<evidence type="ECO:0000313" key="2">
    <source>
        <dbReference type="EMBL" id="KAJ4466000.1"/>
    </source>
</evidence>
<evidence type="ECO:0000256" key="1">
    <source>
        <dbReference type="SAM" id="MobiDB-lite"/>
    </source>
</evidence>
<gene>
    <name evidence="2" type="ORF">C8J55DRAFT_552548</name>
</gene>
<feature type="region of interest" description="Disordered" evidence="1">
    <location>
        <begin position="1"/>
        <end position="100"/>
    </location>
</feature>
<accession>A0A9W8ZTK2</accession>
<dbReference type="AlphaFoldDB" id="A0A9W8ZTK2"/>
<sequence length="156" mass="17984">MQREEEAVGDLEDDSEDEEEEDCGEDEEVLGLDDDDEDLHRRSRRRRQRNLEDEGSDDEKDEDEEDEHDDEEEDDEGEEEREKVKGEEGVKLGEIPTGSHLGVTQIPHFSSLASILHTLMKWWVTCKVPLTVTPSRHQQCSIHCLQQGATQARLKE</sequence>
<feature type="compositionally biased region" description="Acidic residues" evidence="1">
    <location>
        <begin position="53"/>
        <end position="79"/>
    </location>
</feature>